<dbReference type="RefSeq" id="WP_096311910.1">
    <property type="nucleotide sequence ID" value="NZ_BAAAVX010000030.1"/>
</dbReference>
<keyword evidence="1" id="KW-0472">Membrane</keyword>
<evidence type="ECO:0000313" key="3">
    <source>
        <dbReference type="Proteomes" id="UP000825367"/>
    </source>
</evidence>
<sequence length="74" mass="7682">MKVMQRTSLYIGVIVTAVIIAVILGAPASVALIALAVLVCPLMMFVMGEDTRTAPALKAARPTGVAILAVTCRQ</sequence>
<evidence type="ECO:0000256" key="1">
    <source>
        <dbReference type="SAM" id="Phobius"/>
    </source>
</evidence>
<proteinExistence type="predicted"/>
<dbReference type="Proteomes" id="UP000825367">
    <property type="component" value="Chromosome"/>
</dbReference>
<organism evidence="2 3">
    <name type="scientific">Mycolicibacterium pallens</name>
    <dbReference type="NCBI Taxonomy" id="370524"/>
    <lineage>
        <taxon>Bacteria</taxon>
        <taxon>Bacillati</taxon>
        <taxon>Actinomycetota</taxon>
        <taxon>Actinomycetes</taxon>
        <taxon>Mycobacteriales</taxon>
        <taxon>Mycobacteriaceae</taxon>
        <taxon>Mycolicibacterium</taxon>
    </lineage>
</organism>
<dbReference type="EMBL" id="CP080333">
    <property type="protein sequence ID" value="QYL15439.1"/>
    <property type="molecule type" value="Genomic_DNA"/>
</dbReference>
<evidence type="ECO:0000313" key="2">
    <source>
        <dbReference type="EMBL" id="QYL15439.1"/>
    </source>
</evidence>
<keyword evidence="1" id="KW-0812">Transmembrane</keyword>
<feature type="transmembrane region" description="Helical" evidence="1">
    <location>
        <begin position="7"/>
        <end position="24"/>
    </location>
</feature>
<accession>A0ABX8VIR9</accession>
<protein>
    <recommendedName>
        <fullName evidence="4">DUF2933 domain-containing protein</fullName>
    </recommendedName>
</protein>
<gene>
    <name evidence="2" type="ORF">K0O64_20305</name>
</gene>
<evidence type="ECO:0008006" key="4">
    <source>
        <dbReference type="Google" id="ProtNLM"/>
    </source>
</evidence>
<keyword evidence="1" id="KW-1133">Transmembrane helix</keyword>
<reference evidence="2 3" key="1">
    <citation type="submission" date="2021-07" db="EMBL/GenBank/DDBJ databases">
        <title>Whole genome sequencing of non-tuberculosis mycobacteria type-strains.</title>
        <authorList>
            <person name="Igarashi Y."/>
            <person name="Osugi A."/>
            <person name="Mitarai S."/>
        </authorList>
    </citation>
    <scope>NUCLEOTIDE SEQUENCE [LARGE SCALE GENOMIC DNA]</scope>
    <source>
        <strain evidence="2 3">JCM 16370</strain>
    </source>
</reference>
<feature type="transmembrane region" description="Helical" evidence="1">
    <location>
        <begin position="30"/>
        <end position="48"/>
    </location>
</feature>
<name>A0ABX8VIR9_9MYCO</name>
<keyword evidence="3" id="KW-1185">Reference proteome</keyword>